<protein>
    <recommendedName>
        <fullName evidence="3">EF-hand domain-containing protein</fullName>
    </recommendedName>
</protein>
<comment type="caution">
    <text evidence="1">The sequence shown here is derived from an EMBL/GenBank/DDBJ whole genome shotgun (WGS) entry which is preliminary data.</text>
</comment>
<keyword evidence="2" id="KW-1185">Reference proteome</keyword>
<evidence type="ECO:0008006" key="3">
    <source>
        <dbReference type="Google" id="ProtNLM"/>
    </source>
</evidence>
<evidence type="ECO:0000313" key="2">
    <source>
        <dbReference type="Proteomes" id="UP001431783"/>
    </source>
</evidence>
<reference evidence="1 2" key="1">
    <citation type="submission" date="2023-03" db="EMBL/GenBank/DDBJ databases">
        <title>Genome insight into feeding habits of ladybird beetles.</title>
        <authorList>
            <person name="Li H.-S."/>
            <person name="Huang Y.-H."/>
            <person name="Pang H."/>
        </authorList>
    </citation>
    <scope>NUCLEOTIDE SEQUENCE [LARGE SCALE GENOMIC DNA]</scope>
    <source>
        <strain evidence="1">SYSU_2023b</strain>
        <tissue evidence="1">Whole body</tissue>
    </source>
</reference>
<proteinExistence type="predicted"/>
<gene>
    <name evidence="1" type="ORF">WA026_006391</name>
</gene>
<accession>A0AAW1TQ98</accession>
<organism evidence="1 2">
    <name type="scientific">Henosepilachna vigintioctopunctata</name>
    <dbReference type="NCBI Taxonomy" id="420089"/>
    <lineage>
        <taxon>Eukaryota</taxon>
        <taxon>Metazoa</taxon>
        <taxon>Ecdysozoa</taxon>
        <taxon>Arthropoda</taxon>
        <taxon>Hexapoda</taxon>
        <taxon>Insecta</taxon>
        <taxon>Pterygota</taxon>
        <taxon>Neoptera</taxon>
        <taxon>Endopterygota</taxon>
        <taxon>Coleoptera</taxon>
        <taxon>Polyphaga</taxon>
        <taxon>Cucujiformia</taxon>
        <taxon>Coccinelloidea</taxon>
        <taxon>Coccinellidae</taxon>
        <taxon>Epilachninae</taxon>
        <taxon>Epilachnini</taxon>
        <taxon>Henosepilachna</taxon>
    </lineage>
</organism>
<dbReference type="Proteomes" id="UP001431783">
    <property type="component" value="Unassembled WGS sequence"/>
</dbReference>
<name>A0AAW1TQ98_9CUCU</name>
<evidence type="ECO:0000313" key="1">
    <source>
        <dbReference type="EMBL" id="KAK9870306.1"/>
    </source>
</evidence>
<sequence>MFCDVPSHSTLFNPKDLQLTHTTWHGGDVHQSSPQIRLRRQDLPDTHPEELEIPSSNVKRFKVSFTSDLYESSKEMSVVLAEYGTQLIGKEPFRIIFESTLPQNSTQEYVDKLIYTLKTYLQENLPTTSKRSVEVSLQKNKDGHISEATITISVNTENSQIKYLRVDLSKPNVNIRQAILTSLITTIKAPRRSGDDGKVLNVMVKPPFGADNFILQHITNTFRHVLTKLTKSSDISINTFPNENSDGSISKIAYNITIGSISRFSKHFNLDLSEQGSDFSEMLRNILPTLREQVITNLISGGTVTFGIEIQPPIYATNDLSESYHSIISSELQKVFPDYSFIIRIKLPDDLDQVNLGLISFIITIKPRDSIGDIDLLDSDENERFTEKVEKILTHLLIKINKEYPDGGTVFFNLQVQIPDEFDDISLDNTINQIRKSIIKAFDNEDRKINLKITEDFLGNIMNLKITLIIDPKTVHQSDEITVSLDISTSENNIEEKLKLSMSDATKQISQKLMENLPVHLKFVIQSSIGSDNVFVENIKSKIYLYVSKIYPNNEIKMEAIREEKGDVVDIIVLSTIRPISRVILTINLPPLENDLTEVMSRIILNISRELSNNHHKEEPFNIGLHIQISQNVTEQDIGNITDSIVNIIIKALPEYLVNVADGTILNFKDDIVHLYLLLSIKSQQQIYVLNLTSSGSEMIEAISQILLNATNQFVEYSTEGKSADFVLNIYPPNKSTDEFVKNAQDSIHALVLKLFPSDKITIRVKELKDSRDYVGLIKIFFSFQPKLIHSTTTSTTISSTIEPLSSTDDQITSTHVIENETENYVHSMEPLVLEDFSGTDRKNSITDPGLSKEFRDSIGIISRKDEPNIILHIADGSLPHEISDKIFNINLNSSGTIDSTELSKILEILQFDISDELKKDLEVDLKVNIQVPARITPNAIRKISQPLIPILRKFFPNNRITPYDTQKTDTRITLGVTIQPAAHIHINIDLLQTRDNFVDIIHQKISRVVSNRNFQNNVHNRLTATIVINIIPPKKKKKGYLQVISEALVLNLKEYFPKSKIYVKIFTEKDRHDYLTEIHILITVGPSDVKYIEKVIDIDFTKNNLNLDEYINEKLPDVIYHASIHLAEGLSINLNFNIKSYDKSTKMPSNWIMKKIAGIIKKIFLLIKLM</sequence>
<dbReference type="EMBL" id="JARQZJ010000002">
    <property type="protein sequence ID" value="KAK9870306.1"/>
    <property type="molecule type" value="Genomic_DNA"/>
</dbReference>
<dbReference type="AlphaFoldDB" id="A0AAW1TQ98"/>